<evidence type="ECO:0000259" key="6">
    <source>
        <dbReference type="PROSITE" id="PS51935"/>
    </source>
</evidence>
<evidence type="ECO:0000256" key="3">
    <source>
        <dbReference type="ARBA" id="ARBA00022801"/>
    </source>
</evidence>
<keyword evidence="2" id="KW-0645">Protease</keyword>
<dbReference type="PANTHER" id="PTHR47053">
    <property type="entry name" value="MUREIN DD-ENDOPEPTIDASE MEPH-RELATED"/>
    <property type="match status" value="1"/>
</dbReference>
<dbReference type="Gene3D" id="3.90.1720.10">
    <property type="entry name" value="endopeptidase domain like (from Nostoc punctiforme)"/>
    <property type="match status" value="1"/>
</dbReference>
<keyword evidence="3" id="KW-0378">Hydrolase</keyword>
<feature type="compositionally biased region" description="Low complexity" evidence="5">
    <location>
        <begin position="11"/>
        <end position="20"/>
    </location>
</feature>
<protein>
    <submittedName>
        <fullName evidence="7">NlpC/P60 family protein</fullName>
    </submittedName>
</protein>
<evidence type="ECO:0000313" key="8">
    <source>
        <dbReference type="Proteomes" id="UP001595699"/>
    </source>
</evidence>
<sequence>MGPSSDEPTGSRPSRSFPSSRQLRVGLVALAAAALTFGTAAPSIADPEDPIPSRQQVDEAQNNALNAAADVGRIRAQLATANDRLRQLDIAAQTAVEEYNEATYNLQLADKAATAAKQKADAATKAAADKRRAIGQFAAASYQHQTGLRELSAFIGADGPQSLLDQASTVEMVSSSAAQNLAALRASEVVAGVLERQAATARDSRQSAAKVADTAKDKATKALGEQQSSVASIEQEKTALVGRLAQLEGISATLAQQRQDGLEEQARQRAEEARKKAEEERRKREEQEKQRRERDRSPNDDGGGDNDDDGDDDGGGGGGGGGESTSAQGRIAVQFARAQLGEPYVFGGDGPGTWDCSGLTMGAWGEAGVYLPHTARGQYRRSEKLSMDELRPGDLIFFSRNPGDPGTIYHVAMYVGGGKMIHAPNPRRSVEIKSMFYMGTPTQFARPH</sequence>
<accession>A0ABV7YBV9</accession>
<evidence type="ECO:0000313" key="7">
    <source>
        <dbReference type="EMBL" id="MFC3762806.1"/>
    </source>
</evidence>
<dbReference type="EMBL" id="JBHRZH010000016">
    <property type="protein sequence ID" value="MFC3762806.1"/>
    <property type="molecule type" value="Genomic_DNA"/>
</dbReference>
<dbReference type="InterPro" id="IPR000064">
    <property type="entry name" value="NLP_P60_dom"/>
</dbReference>
<feature type="compositionally biased region" description="Acidic residues" evidence="5">
    <location>
        <begin position="302"/>
        <end position="314"/>
    </location>
</feature>
<reference evidence="8" key="1">
    <citation type="journal article" date="2019" name="Int. J. Syst. Evol. Microbiol.">
        <title>The Global Catalogue of Microorganisms (GCM) 10K type strain sequencing project: providing services to taxonomists for standard genome sequencing and annotation.</title>
        <authorList>
            <consortium name="The Broad Institute Genomics Platform"/>
            <consortium name="The Broad Institute Genome Sequencing Center for Infectious Disease"/>
            <person name="Wu L."/>
            <person name="Ma J."/>
        </authorList>
    </citation>
    <scope>NUCLEOTIDE SEQUENCE [LARGE SCALE GENOMIC DNA]</scope>
    <source>
        <strain evidence="8">CGMCC 4.7241</strain>
    </source>
</reference>
<feature type="domain" description="NlpC/P60" evidence="6">
    <location>
        <begin position="326"/>
        <end position="448"/>
    </location>
</feature>
<feature type="region of interest" description="Disordered" evidence="5">
    <location>
        <begin position="1"/>
        <end position="20"/>
    </location>
</feature>
<evidence type="ECO:0000256" key="4">
    <source>
        <dbReference type="ARBA" id="ARBA00022807"/>
    </source>
</evidence>
<proteinExistence type="inferred from homology"/>
<comment type="caution">
    <text evidence="7">The sequence shown here is derived from an EMBL/GenBank/DDBJ whole genome shotgun (WGS) entry which is preliminary data.</text>
</comment>
<comment type="similarity">
    <text evidence="1">Belongs to the peptidase C40 family.</text>
</comment>
<dbReference type="Pfam" id="PF00877">
    <property type="entry name" value="NLPC_P60"/>
    <property type="match status" value="1"/>
</dbReference>
<dbReference type="InterPro" id="IPR038765">
    <property type="entry name" value="Papain-like_cys_pep_sf"/>
</dbReference>
<keyword evidence="8" id="KW-1185">Reference proteome</keyword>
<feature type="region of interest" description="Disordered" evidence="5">
    <location>
        <begin position="261"/>
        <end position="326"/>
    </location>
</feature>
<organism evidence="7 8">
    <name type="scientific">Tenggerimyces flavus</name>
    <dbReference type="NCBI Taxonomy" id="1708749"/>
    <lineage>
        <taxon>Bacteria</taxon>
        <taxon>Bacillati</taxon>
        <taxon>Actinomycetota</taxon>
        <taxon>Actinomycetes</taxon>
        <taxon>Propionibacteriales</taxon>
        <taxon>Nocardioidaceae</taxon>
        <taxon>Tenggerimyces</taxon>
    </lineage>
</organism>
<keyword evidence="4" id="KW-0788">Thiol protease</keyword>
<dbReference type="Proteomes" id="UP001595699">
    <property type="component" value="Unassembled WGS sequence"/>
</dbReference>
<dbReference type="SUPFAM" id="SSF54001">
    <property type="entry name" value="Cysteine proteinases"/>
    <property type="match status" value="1"/>
</dbReference>
<evidence type="ECO:0000256" key="1">
    <source>
        <dbReference type="ARBA" id="ARBA00007074"/>
    </source>
</evidence>
<dbReference type="PANTHER" id="PTHR47053:SF1">
    <property type="entry name" value="MUREIN DD-ENDOPEPTIDASE MEPH-RELATED"/>
    <property type="match status" value="1"/>
</dbReference>
<feature type="compositionally biased region" description="Basic and acidic residues" evidence="5">
    <location>
        <begin position="261"/>
        <end position="299"/>
    </location>
</feature>
<gene>
    <name evidence="7" type="ORF">ACFOUW_18340</name>
</gene>
<dbReference type="InterPro" id="IPR051202">
    <property type="entry name" value="Peptidase_C40"/>
</dbReference>
<name>A0ABV7YBV9_9ACTN</name>
<evidence type="ECO:0000256" key="5">
    <source>
        <dbReference type="SAM" id="MobiDB-lite"/>
    </source>
</evidence>
<feature type="region of interest" description="Disordered" evidence="5">
    <location>
        <begin position="41"/>
        <end position="60"/>
    </location>
</feature>
<evidence type="ECO:0000256" key="2">
    <source>
        <dbReference type="ARBA" id="ARBA00022670"/>
    </source>
</evidence>
<dbReference type="PROSITE" id="PS51935">
    <property type="entry name" value="NLPC_P60"/>
    <property type="match status" value="1"/>
</dbReference>
<dbReference type="RefSeq" id="WP_205122791.1">
    <property type="nucleotide sequence ID" value="NZ_JAFBCM010000001.1"/>
</dbReference>